<feature type="compositionally biased region" description="Low complexity" evidence="5">
    <location>
        <begin position="341"/>
        <end position="356"/>
    </location>
</feature>
<keyword evidence="2 4" id="KW-0575">Peroxidase</keyword>
<dbReference type="Gene3D" id="3.40.30.10">
    <property type="entry name" value="Glutaredoxin"/>
    <property type="match status" value="1"/>
</dbReference>
<protein>
    <recommendedName>
        <fullName evidence="4">Glutathione peroxidase</fullName>
    </recommendedName>
</protein>
<dbReference type="InterPro" id="IPR036249">
    <property type="entry name" value="Thioredoxin-like_sf"/>
</dbReference>
<dbReference type="PANTHER" id="PTHR11592:SF129">
    <property type="entry name" value="GLUTATHIONE PEROXIDASE"/>
    <property type="match status" value="1"/>
</dbReference>
<dbReference type="PROSITE" id="PS51355">
    <property type="entry name" value="GLUTATHIONE_PEROXID_3"/>
    <property type="match status" value="1"/>
</dbReference>
<dbReference type="Pfam" id="PF00255">
    <property type="entry name" value="GSHPx"/>
    <property type="match status" value="1"/>
</dbReference>
<evidence type="ECO:0000313" key="6">
    <source>
        <dbReference type="EMBL" id="CCM16368.1"/>
    </source>
</evidence>
<sequence>MKVGDNTLTSVGEQSVPMLAQMLSPTTSVSRSHPVAQTQSAYETLACTHGVAVNAPDPNATKTIYDFQVLNCRHELYDLCQHKGSVVLICNVASKCKYYTESGYTTLVNLYRKHYCKGFVVLAFPSNEFGNGEPGDEDEISESISCMYPHIGKVDFPIMAKVVMNGDHELPLVGFLKSRIRGALGQSAVRWNFTCFLVDQKGAPYARFAPGASIAEIDVRIEELLHPVPPPAPMPLLQAADPSAAVEAAVAEGSHRASGAVDMSSLDENATYMTPPSPGLRNPEFVTVSTTFTVTSLTAQGGPPVSEDSDEANGDPSPNQVSVSMLDATVATVEDEDLTGTSAPPEETAAESEQLQ</sequence>
<dbReference type="InterPro" id="IPR000889">
    <property type="entry name" value="Glutathione_peroxidase"/>
</dbReference>
<feature type="region of interest" description="Disordered" evidence="5">
    <location>
        <begin position="297"/>
        <end position="356"/>
    </location>
</feature>
<reference evidence="6" key="1">
    <citation type="submission" date="2012-08" db="EMBL/GenBank/DDBJ databases">
        <title>Comparative genomics of metastatic and non-metastatic Leishmania guyanensis provides insights into polygenic factors involved in Leishmania RNA virus infection.</title>
        <authorList>
            <person name="Smith D."/>
            <person name="Hertz-Fowler C."/>
            <person name="Martin R."/>
            <person name="Dickens N."/>
            <person name="Fasel N."/>
            <person name="Falquet L."/>
            <person name="Beverley S."/>
            <person name="Zangger H."/>
            <person name="Calderon-Copete S."/>
            <person name="Mottram J."/>
            <person name="Xenarios I."/>
        </authorList>
    </citation>
    <scope>NUCLEOTIDE SEQUENCE</scope>
    <source>
        <strain evidence="6">MHOM/BR/75/M4147/SSU:IR2SAT-LUC</strain>
    </source>
</reference>
<dbReference type="AlphaFoldDB" id="A0A1E1IYI9"/>
<dbReference type="EMBL" id="CALQ01001050">
    <property type="protein sequence ID" value="CCM16368.1"/>
    <property type="molecule type" value="Genomic_DNA"/>
</dbReference>
<evidence type="ECO:0000256" key="4">
    <source>
        <dbReference type="RuleBase" id="RU000499"/>
    </source>
</evidence>
<evidence type="ECO:0000256" key="1">
    <source>
        <dbReference type="ARBA" id="ARBA00006926"/>
    </source>
</evidence>
<dbReference type="SUPFAM" id="SSF52833">
    <property type="entry name" value="Thioredoxin-like"/>
    <property type="match status" value="1"/>
</dbReference>
<dbReference type="PRINTS" id="PR01011">
    <property type="entry name" value="GLUTPROXDASE"/>
</dbReference>
<dbReference type="CDD" id="cd00340">
    <property type="entry name" value="GSH_Peroxidase"/>
    <property type="match status" value="1"/>
</dbReference>
<gene>
    <name evidence="6" type="primary">LgM4147LRVhigh.26.01250.00770</name>
    <name evidence="6" type="ORF">BN36_2638750</name>
</gene>
<evidence type="ECO:0000256" key="3">
    <source>
        <dbReference type="ARBA" id="ARBA00023002"/>
    </source>
</evidence>
<dbReference type="PANTHER" id="PTHR11592">
    <property type="entry name" value="GLUTATHIONE PEROXIDASE"/>
    <property type="match status" value="1"/>
</dbReference>
<evidence type="ECO:0000256" key="2">
    <source>
        <dbReference type="ARBA" id="ARBA00022559"/>
    </source>
</evidence>
<organism evidence="6">
    <name type="scientific">Leishmania guyanensis</name>
    <dbReference type="NCBI Taxonomy" id="5670"/>
    <lineage>
        <taxon>Eukaryota</taxon>
        <taxon>Discoba</taxon>
        <taxon>Euglenozoa</taxon>
        <taxon>Kinetoplastea</taxon>
        <taxon>Metakinetoplastina</taxon>
        <taxon>Trypanosomatida</taxon>
        <taxon>Trypanosomatidae</taxon>
        <taxon>Leishmaniinae</taxon>
        <taxon>Leishmania</taxon>
        <taxon>Leishmania guyanensis species complex</taxon>
    </lineage>
</organism>
<name>A0A1E1IYI9_LEIGU</name>
<keyword evidence="3 4" id="KW-0560">Oxidoreductase</keyword>
<dbReference type="GO" id="GO:0004601">
    <property type="term" value="F:peroxidase activity"/>
    <property type="evidence" value="ECO:0007669"/>
    <property type="project" value="UniProtKB-KW"/>
</dbReference>
<evidence type="ECO:0000256" key="5">
    <source>
        <dbReference type="SAM" id="MobiDB-lite"/>
    </source>
</evidence>
<accession>A0A1E1IYI9</accession>
<dbReference type="GO" id="GO:0006979">
    <property type="term" value="P:response to oxidative stress"/>
    <property type="evidence" value="ECO:0007669"/>
    <property type="project" value="InterPro"/>
</dbReference>
<comment type="similarity">
    <text evidence="1 4">Belongs to the glutathione peroxidase family.</text>
</comment>
<proteinExistence type="inferred from homology"/>